<dbReference type="EMBL" id="RXIC02000025">
    <property type="protein sequence ID" value="KAB1205018.1"/>
    <property type="molecule type" value="Genomic_DNA"/>
</dbReference>
<dbReference type="GO" id="GO:0007062">
    <property type="term" value="P:sister chromatid cohesion"/>
    <property type="evidence" value="ECO:0007669"/>
    <property type="project" value="InterPro"/>
</dbReference>
<dbReference type="FunFam" id="1.10.10.580:FF:000002">
    <property type="entry name" value="Sister chromatid cohesion 1 protein 4"/>
    <property type="match status" value="1"/>
</dbReference>
<dbReference type="GO" id="GO:0003682">
    <property type="term" value="F:chromatin binding"/>
    <property type="evidence" value="ECO:0007669"/>
    <property type="project" value="TreeGrafter"/>
</dbReference>
<evidence type="ECO:0000259" key="9">
    <source>
        <dbReference type="Pfam" id="PF04824"/>
    </source>
</evidence>
<protein>
    <submittedName>
        <fullName evidence="11">Sister chromatid cohesion 1 protein 3</fullName>
    </submittedName>
</protein>
<dbReference type="PANTHER" id="PTHR12585">
    <property type="entry name" value="SCC1 / RAD21 FAMILY MEMBER"/>
    <property type="match status" value="1"/>
</dbReference>
<keyword evidence="4" id="KW-0131">Cell cycle</keyword>
<name>A0A6A1UYY0_9ROSI</name>
<comment type="subunit">
    <text evidence="7">Component of the cohesin complex.</text>
</comment>
<dbReference type="Gene3D" id="1.10.10.580">
    <property type="entry name" value="Structural maintenance of chromosome 1. Chain E"/>
    <property type="match status" value="1"/>
</dbReference>
<gene>
    <name evidence="11" type="ORF">CJ030_MR7G008333</name>
</gene>
<evidence type="ECO:0000256" key="4">
    <source>
        <dbReference type="ARBA" id="ARBA00022776"/>
    </source>
</evidence>
<sequence>MFYSQFILAKKGPLGTIWIAAHLERKLRKNQVADTDIGVSVDSILFPEVPIALRLSSHLLLGVVRIYSRKVNYLFDDCSEALLKIKQAFRSTAVDLPPEESTAPYHSITLPETFDLDDFELPDNEIFQGNYVDHHVSTKEQITLQDTMEGVVYSTSQFGLDERFGDGDTSQIGLDLDEELLLNKVVAPGYVGVSDADPQVSLQSVMLLTKYGSYEGITEASEAIQVNGSGNQVDGLATYTEIVEYAQAPSTPRLLEEPDLSCVQEALADDRMESEDLNLTGLVAGKSTVNACRELNLHPVDNHTVNLSLDNDMNPENFEENGCVQGDLEIKQVKPQGHLPPIAVDMECVAADNCLSTSLTSSGPAEQIKPSHLVSECSEGTNGLLEGPDRAEDIHNGVVIDNEPSTPFVHQTPVESVGARLGETVASPSGSHVTSDFEDPGRKTFSSGTDALESKGYLEDDQASPRPEILNEVEIDNDAERSCSPSRASTSNAVCPLESPQRPEVVNAEAHVCKELKENKTLNSVGHEALPLNEPHVLRACSSHLSQPDMPSGRGQEHLANGIADTVLERNQKLEPAPGAEIQADSRVLDEQLANAVCGESELNNLNRVGTSDFPAPEKMLAIPEGLIGNPNDLLVESTPDKEALPGGDGAGVKVISGKKRSFTESTVTVQSINSVESFGMTRSKRTAESIPDDDDLLSSILGRRSSVLKMKPTPPAREMVSMKRPRSAPRSTVLKRKVLMDDTMVLHGELGETVASPSGSHVTSDFEDPGRKTFSSGTDALECYLEDDQASPRPEILNEVEIDNDAERSCSPSRASTSNAVCPLESPQRPESNEPHVLRACSSHLSQPDMPSGRGQEHLANGIADTVLERNQKLEPAPGAEIQADSRVLDEQLANAVCGESELNNLNRVGTSDFPAPEKMLAIPEGLIGNPNDLLVESTPDKEALPGGDGAGVKVISGKKRSFTESTVTVQSINSVESFGMTRSKRTAESIPDDDDLLSSILGRRSSVLKMKPTPPAREMVSMKRPRSAPRSTVLKRKVLMDDTMVLHGDTIRQQLTNTEDIRRVRKKAPCTRPEISTIRSITGMSAKLVFLHSEMFDLSRTRVSENDPGTASAEVAKDRESSFRPIGEQSEMSGNTELVIVRSDGEAQAADSSFHTHRKQVEDFNSGSQDIDSQGQTKTTDDVEELKISQHEPLEDITEMETEGGTVEVADAIKCSTVNGLEPSSSTDPVSEDICYMTADFVVRPVLTDKSNDASASLQMDVSCMSPDNKSDTQMVEGAASVVDISNGKAVDAIEIVENDVGIRNHVESDSLCPANVKASLASECNIETFENGNQPLEDSGNDKLEVVNDDAVLPKDLGCEEKDPTSSFMCSGEVKTGSTPSVEVLGVSNAALLGEENIECHEADPQIVMDREIPAPDHPGVEDCRGLENVAVENDTEFLNVDDDEAAEEEDDSMPCAEETRILENSGWSSRTRAVAKYLQTLFDKEAVHGRKVLALDNLLGSKTRKEASRMFFETLVLKTRDYIHVEQARPFDNVNIKPRVKLMKPDF</sequence>
<feature type="compositionally biased region" description="Polar residues" evidence="8">
    <location>
        <begin position="1165"/>
        <end position="1180"/>
    </location>
</feature>
<keyword evidence="4" id="KW-0498">Mitosis</keyword>
<dbReference type="InterPro" id="IPR006909">
    <property type="entry name" value="Rad21/Rec8_C_eu"/>
</dbReference>
<evidence type="ECO:0000256" key="5">
    <source>
        <dbReference type="ARBA" id="ARBA00022829"/>
    </source>
</evidence>
<dbReference type="PANTHER" id="PTHR12585:SF69">
    <property type="entry name" value="FI11703P"/>
    <property type="match status" value="1"/>
</dbReference>
<dbReference type="GO" id="GO:0008278">
    <property type="term" value="C:cohesin complex"/>
    <property type="evidence" value="ECO:0007669"/>
    <property type="project" value="InterPro"/>
</dbReference>
<organism evidence="11 12">
    <name type="scientific">Morella rubra</name>
    <name type="common">Chinese bayberry</name>
    <dbReference type="NCBI Taxonomy" id="262757"/>
    <lineage>
        <taxon>Eukaryota</taxon>
        <taxon>Viridiplantae</taxon>
        <taxon>Streptophyta</taxon>
        <taxon>Embryophyta</taxon>
        <taxon>Tracheophyta</taxon>
        <taxon>Spermatophyta</taxon>
        <taxon>Magnoliopsida</taxon>
        <taxon>eudicotyledons</taxon>
        <taxon>Gunneridae</taxon>
        <taxon>Pentapetalae</taxon>
        <taxon>rosids</taxon>
        <taxon>fabids</taxon>
        <taxon>Fagales</taxon>
        <taxon>Myricaceae</taxon>
        <taxon>Morella</taxon>
    </lineage>
</organism>
<evidence type="ECO:0000313" key="12">
    <source>
        <dbReference type="Proteomes" id="UP000516437"/>
    </source>
</evidence>
<evidence type="ECO:0000256" key="7">
    <source>
        <dbReference type="ARBA" id="ARBA00064543"/>
    </source>
</evidence>
<comment type="similarity">
    <text evidence="2">Belongs to the rad21 family.</text>
</comment>
<feature type="region of interest" description="Disordered" evidence="8">
    <location>
        <begin position="1104"/>
        <end position="1131"/>
    </location>
</feature>
<dbReference type="CDD" id="cd21793">
    <property type="entry name" value="Rad21_Rec8_M_AtSYN1-like"/>
    <property type="match status" value="1"/>
</dbReference>
<dbReference type="InterPro" id="IPR039781">
    <property type="entry name" value="Rad21/Rec8-like"/>
</dbReference>
<evidence type="ECO:0000256" key="2">
    <source>
        <dbReference type="ARBA" id="ARBA00009870"/>
    </source>
</evidence>
<dbReference type="OrthoDB" id="10071381at2759"/>
<proteinExistence type="inferred from homology"/>
<dbReference type="InterPro" id="IPR023093">
    <property type="entry name" value="ScpA-like_C"/>
</dbReference>
<evidence type="ECO:0000256" key="6">
    <source>
        <dbReference type="ARBA" id="ARBA00023242"/>
    </source>
</evidence>
<feature type="domain" description="Rad21/Rec8-like protein N-terminal" evidence="10">
    <location>
        <begin position="1"/>
        <end position="101"/>
    </location>
</feature>
<accession>A0A6A1UYY0</accession>
<dbReference type="GO" id="GO:1990414">
    <property type="term" value="P:replication-born double-strand break repair via sister chromatid exchange"/>
    <property type="evidence" value="ECO:0007669"/>
    <property type="project" value="TreeGrafter"/>
</dbReference>
<feature type="compositionally biased region" description="Polar residues" evidence="8">
    <location>
        <begin position="483"/>
        <end position="493"/>
    </location>
</feature>
<evidence type="ECO:0000256" key="3">
    <source>
        <dbReference type="ARBA" id="ARBA00022618"/>
    </source>
</evidence>
<comment type="subcellular location">
    <subcellularLocation>
        <location evidence="1">Nucleus</location>
    </subcellularLocation>
</comment>
<comment type="caution">
    <text evidence="11">The sequence shown here is derived from an EMBL/GenBank/DDBJ whole genome shotgun (WGS) entry which is preliminary data.</text>
</comment>
<dbReference type="InterPro" id="IPR036390">
    <property type="entry name" value="WH_DNA-bd_sf"/>
</dbReference>
<dbReference type="GO" id="GO:0005634">
    <property type="term" value="C:nucleus"/>
    <property type="evidence" value="ECO:0007669"/>
    <property type="project" value="UniProtKB-SubCell"/>
</dbReference>
<dbReference type="InterPro" id="IPR006910">
    <property type="entry name" value="Rad21_Rec8_N"/>
</dbReference>
<evidence type="ECO:0000313" key="11">
    <source>
        <dbReference type="EMBL" id="KAB1205018.1"/>
    </source>
</evidence>
<feature type="region of interest" description="Disordered" evidence="8">
    <location>
        <begin position="804"/>
        <end position="836"/>
    </location>
</feature>
<evidence type="ECO:0000259" key="10">
    <source>
        <dbReference type="Pfam" id="PF04825"/>
    </source>
</evidence>
<feature type="region of interest" description="Disordered" evidence="8">
    <location>
        <begin position="1164"/>
        <end position="1184"/>
    </location>
</feature>
<feature type="region of interest" description="Disordered" evidence="8">
    <location>
        <begin position="753"/>
        <end position="776"/>
    </location>
</feature>
<dbReference type="Proteomes" id="UP000516437">
    <property type="component" value="Chromosome 7"/>
</dbReference>
<keyword evidence="6" id="KW-0539">Nucleus</keyword>
<keyword evidence="3" id="KW-0132">Cell division</keyword>
<keyword evidence="12" id="KW-1185">Reference proteome</keyword>
<evidence type="ECO:0000256" key="1">
    <source>
        <dbReference type="ARBA" id="ARBA00004123"/>
    </source>
</evidence>
<dbReference type="GO" id="GO:0007059">
    <property type="term" value="P:chromosome segregation"/>
    <property type="evidence" value="ECO:0007669"/>
    <property type="project" value="UniProtKB-KW"/>
</dbReference>
<feature type="domain" description="Rad21/Rec8-like protein C-terminal eukaryotic" evidence="9">
    <location>
        <begin position="1495"/>
        <end position="1545"/>
    </location>
</feature>
<keyword evidence="5" id="KW-0159">Chromosome partition</keyword>
<feature type="region of interest" description="Disordered" evidence="8">
    <location>
        <begin position="425"/>
        <end position="497"/>
    </location>
</feature>
<dbReference type="Pfam" id="PF04825">
    <property type="entry name" value="Rad21_Rec8_N"/>
    <property type="match status" value="1"/>
</dbReference>
<reference evidence="11 12" key="1">
    <citation type="journal article" date="2019" name="Plant Biotechnol. J.">
        <title>The red bayberry genome and genetic basis of sex determination.</title>
        <authorList>
            <person name="Jia H.M."/>
            <person name="Jia H.J."/>
            <person name="Cai Q.L."/>
            <person name="Wang Y."/>
            <person name="Zhao H.B."/>
            <person name="Yang W.F."/>
            <person name="Wang G.Y."/>
            <person name="Li Y.H."/>
            <person name="Zhan D.L."/>
            <person name="Shen Y.T."/>
            <person name="Niu Q.F."/>
            <person name="Chang L."/>
            <person name="Qiu J."/>
            <person name="Zhao L."/>
            <person name="Xie H.B."/>
            <person name="Fu W.Y."/>
            <person name="Jin J."/>
            <person name="Li X.W."/>
            <person name="Jiao Y."/>
            <person name="Zhou C.C."/>
            <person name="Tu T."/>
            <person name="Chai C.Y."/>
            <person name="Gao J.L."/>
            <person name="Fan L.J."/>
            <person name="van de Weg E."/>
            <person name="Wang J.Y."/>
            <person name="Gao Z.S."/>
        </authorList>
    </citation>
    <scope>NUCLEOTIDE SEQUENCE [LARGE SCALE GENOMIC DNA]</scope>
    <source>
        <tissue evidence="11">Leaves</tissue>
    </source>
</reference>
<dbReference type="Pfam" id="PF04824">
    <property type="entry name" value="Rad21_Rec8"/>
    <property type="match status" value="1"/>
</dbReference>
<evidence type="ECO:0000256" key="8">
    <source>
        <dbReference type="SAM" id="MobiDB-lite"/>
    </source>
</evidence>
<feature type="compositionally biased region" description="Polar residues" evidence="8">
    <location>
        <begin position="811"/>
        <end position="821"/>
    </location>
</feature>
<dbReference type="SUPFAM" id="SSF46785">
    <property type="entry name" value="Winged helix' DNA-binding domain"/>
    <property type="match status" value="1"/>
</dbReference>
<dbReference type="GO" id="GO:0051301">
    <property type="term" value="P:cell division"/>
    <property type="evidence" value="ECO:0007669"/>
    <property type="project" value="UniProtKB-KW"/>
</dbReference>